<evidence type="ECO:0000256" key="7">
    <source>
        <dbReference type="ARBA" id="ARBA00023212"/>
    </source>
</evidence>
<gene>
    <name evidence="11" type="ORF">J1605_016246</name>
</gene>
<feature type="compositionally biased region" description="Basic and acidic residues" evidence="9">
    <location>
        <begin position="222"/>
        <end position="241"/>
    </location>
</feature>
<dbReference type="InterPro" id="IPR057595">
    <property type="entry name" value="TopB1_SLF1_BRCT"/>
</dbReference>
<evidence type="ECO:0000256" key="5">
    <source>
        <dbReference type="ARBA" id="ARBA00022763"/>
    </source>
</evidence>
<reference evidence="11 12" key="1">
    <citation type="submission" date="2022-11" db="EMBL/GenBank/DDBJ databases">
        <title>Whole genome sequence of Eschrichtius robustus ER-17-0199.</title>
        <authorList>
            <person name="Bruniche-Olsen A."/>
            <person name="Black A.N."/>
            <person name="Fields C.J."/>
            <person name="Walden K."/>
            <person name="Dewoody J.A."/>
        </authorList>
    </citation>
    <scope>NUCLEOTIDE SEQUENCE [LARGE SCALE GENOMIC DNA]</scope>
    <source>
        <strain evidence="11">ER-17-0199</strain>
        <tissue evidence="11">Blubber</tissue>
    </source>
</reference>
<dbReference type="InterPro" id="IPR001357">
    <property type="entry name" value="BRCT_dom"/>
</dbReference>
<dbReference type="CDD" id="cd17750">
    <property type="entry name" value="BRCT_SLF1"/>
    <property type="match status" value="1"/>
</dbReference>
<dbReference type="Gene3D" id="3.40.50.10190">
    <property type="entry name" value="BRCT domain"/>
    <property type="match status" value="2"/>
</dbReference>
<dbReference type="InterPro" id="IPR049935">
    <property type="entry name" value="BRCT_SLF1"/>
</dbReference>
<dbReference type="GO" id="GO:1990166">
    <property type="term" value="P:protein localization to site of double-strand break"/>
    <property type="evidence" value="ECO:0007669"/>
    <property type="project" value="TreeGrafter"/>
</dbReference>
<keyword evidence="7" id="KW-0206">Cytoskeleton</keyword>
<protein>
    <recommendedName>
        <fullName evidence="10">BRCT domain-containing protein</fullName>
    </recommendedName>
</protein>
<comment type="subcellular location">
    <subcellularLocation>
        <location evidence="2">Cytoplasm</location>
        <location evidence="2">Cytoskeleton</location>
        <location evidence="2">Microtubule organizing center</location>
        <location evidence="2">Centrosome</location>
    </subcellularLocation>
    <subcellularLocation>
        <location evidence="1">Nucleus</location>
    </subcellularLocation>
</comment>
<evidence type="ECO:0000256" key="3">
    <source>
        <dbReference type="ARBA" id="ARBA00022490"/>
    </source>
</evidence>
<dbReference type="GO" id="GO:0035861">
    <property type="term" value="C:site of double-strand break"/>
    <property type="evidence" value="ECO:0007669"/>
    <property type="project" value="TreeGrafter"/>
</dbReference>
<dbReference type="Pfam" id="PF23294">
    <property type="entry name" value="BRCT_TopB1_SLF1"/>
    <property type="match status" value="1"/>
</dbReference>
<comment type="caution">
    <text evidence="11">The sequence shown here is derived from an EMBL/GenBank/DDBJ whole genome shotgun (WGS) entry which is preliminary data.</text>
</comment>
<proteinExistence type="predicted"/>
<keyword evidence="5" id="KW-0227">DNA damage</keyword>
<keyword evidence="6" id="KW-0234">DNA repair</keyword>
<evidence type="ECO:0000256" key="2">
    <source>
        <dbReference type="ARBA" id="ARBA00004300"/>
    </source>
</evidence>
<dbReference type="Pfam" id="PF16770">
    <property type="entry name" value="RTT107_BRCT_5"/>
    <property type="match status" value="1"/>
</dbReference>
<evidence type="ECO:0000313" key="11">
    <source>
        <dbReference type="EMBL" id="KAJ8775698.1"/>
    </source>
</evidence>
<dbReference type="InterPro" id="IPR036420">
    <property type="entry name" value="BRCT_dom_sf"/>
</dbReference>
<dbReference type="SMART" id="SM00292">
    <property type="entry name" value="BRCT"/>
    <property type="match status" value="2"/>
</dbReference>
<evidence type="ECO:0000256" key="4">
    <source>
        <dbReference type="ARBA" id="ARBA00022737"/>
    </source>
</evidence>
<dbReference type="GO" id="GO:2000781">
    <property type="term" value="P:positive regulation of double-strand break repair"/>
    <property type="evidence" value="ECO:0007669"/>
    <property type="project" value="InterPro"/>
</dbReference>
<evidence type="ECO:0000259" key="10">
    <source>
        <dbReference type="SMART" id="SM00292"/>
    </source>
</evidence>
<name>A0AB34G7J5_ESCRO</name>
<evidence type="ECO:0000256" key="1">
    <source>
        <dbReference type="ARBA" id="ARBA00004123"/>
    </source>
</evidence>
<feature type="domain" description="BRCT" evidence="10">
    <location>
        <begin position="2"/>
        <end position="80"/>
    </location>
</feature>
<feature type="domain" description="BRCT" evidence="10">
    <location>
        <begin position="121"/>
        <end position="199"/>
    </location>
</feature>
<evidence type="ECO:0000256" key="8">
    <source>
        <dbReference type="ARBA" id="ARBA00023242"/>
    </source>
</evidence>
<evidence type="ECO:0000256" key="9">
    <source>
        <dbReference type="SAM" id="MobiDB-lite"/>
    </source>
</evidence>
<dbReference type="PANTHER" id="PTHR46677">
    <property type="entry name" value="SMC5-SMC6 COMPLEX LOCALIZATION FACTOR PROTEIN 1"/>
    <property type="match status" value="1"/>
</dbReference>
<evidence type="ECO:0000256" key="6">
    <source>
        <dbReference type="ARBA" id="ARBA00023204"/>
    </source>
</evidence>
<feature type="region of interest" description="Disordered" evidence="9">
    <location>
        <begin position="216"/>
        <end position="241"/>
    </location>
</feature>
<dbReference type="InterPro" id="IPR042479">
    <property type="entry name" value="Slf1"/>
</dbReference>
<dbReference type="EMBL" id="JAIQCJ010002596">
    <property type="protein sequence ID" value="KAJ8775698.1"/>
    <property type="molecule type" value="Genomic_DNA"/>
</dbReference>
<keyword evidence="12" id="KW-1185">Reference proteome</keyword>
<dbReference type="AlphaFoldDB" id="A0AB34G7J5"/>
<keyword evidence="3" id="KW-0963">Cytoplasm</keyword>
<keyword evidence="4" id="KW-0677">Repeat</keyword>
<dbReference type="FunFam" id="3.40.50.10190:FF:000034">
    <property type="entry name" value="SMC5-SMC6 complex localization factor protein 1"/>
    <property type="match status" value="1"/>
</dbReference>
<evidence type="ECO:0000313" key="12">
    <source>
        <dbReference type="Proteomes" id="UP001159641"/>
    </source>
</evidence>
<dbReference type="PANTHER" id="PTHR46677:SF1">
    <property type="entry name" value="SMC5-SMC6 COMPLEX LOCALIZATION FACTOR PROTEIN 1"/>
    <property type="match status" value="1"/>
</dbReference>
<dbReference type="GO" id="GO:0006281">
    <property type="term" value="P:DNA repair"/>
    <property type="evidence" value="ECO:0007669"/>
    <property type="project" value="UniProtKB-KW"/>
</dbReference>
<keyword evidence="8" id="KW-0539">Nucleus</keyword>
<sequence>MEDGAPKHIIQMTGFKMEEKEALGKLLLKLDCTFIKSEKYKNCTHLIAERLCKSEKFLAACAAGKWVLTKDYIIHSAKSGRWLDETTYEWGYKIEKDSHYSPQMQSAPKRWREELKRTGAPGAFHRWKVVLLVRADKRSDSLVRVLEAGKANVFLPKNSPSEITHVIASNARIKAEQEKDNFKAPFYPIQYLGDFLLEKEIKKEDEDIQRNYTLRKKRKKEKERDSRKDNEHDKSTLRKHVYRDQKEMKNSVFADHAKESKIKDIRTDVDIADIKNALRKHIYRAQVELDAIRYSCIRIDKQPVYNVEVKNAEFPRGVLNLIESLIEGQFFKEAIEELSSLQSHYIPPVCLLHALLENILQDNIDTFSGRYFHILSALLHLHPPWKSPAMSRYYLELFQCPTCMKGAWSLIEVLIRSCLFSESFCHQISENIIGSKVLHLTLLKFFFNLVESEVRHLSQK</sequence>
<accession>A0AB34G7J5</accession>
<dbReference type="GO" id="GO:0005634">
    <property type="term" value="C:nucleus"/>
    <property type="evidence" value="ECO:0007669"/>
    <property type="project" value="UniProtKB-SubCell"/>
</dbReference>
<dbReference type="SUPFAM" id="SSF52113">
    <property type="entry name" value="BRCT domain"/>
    <property type="match status" value="1"/>
</dbReference>
<dbReference type="Proteomes" id="UP001159641">
    <property type="component" value="Unassembled WGS sequence"/>
</dbReference>
<dbReference type="GO" id="GO:0005813">
    <property type="term" value="C:centrosome"/>
    <property type="evidence" value="ECO:0007669"/>
    <property type="project" value="UniProtKB-SubCell"/>
</dbReference>
<organism evidence="11 12">
    <name type="scientific">Eschrichtius robustus</name>
    <name type="common">California gray whale</name>
    <name type="synonym">Eschrichtius gibbosus</name>
    <dbReference type="NCBI Taxonomy" id="9764"/>
    <lineage>
        <taxon>Eukaryota</taxon>
        <taxon>Metazoa</taxon>
        <taxon>Chordata</taxon>
        <taxon>Craniata</taxon>
        <taxon>Vertebrata</taxon>
        <taxon>Euteleostomi</taxon>
        <taxon>Mammalia</taxon>
        <taxon>Eutheria</taxon>
        <taxon>Laurasiatheria</taxon>
        <taxon>Artiodactyla</taxon>
        <taxon>Whippomorpha</taxon>
        <taxon>Cetacea</taxon>
        <taxon>Mysticeti</taxon>
        <taxon>Eschrichtiidae</taxon>
        <taxon>Eschrichtius</taxon>
    </lineage>
</organism>